<name>A0A4R1B8S4_9PROT</name>
<reference evidence="1 2" key="1">
    <citation type="submission" date="2019-03" db="EMBL/GenBank/DDBJ databases">
        <title>Genome sequence of Thiobacillaceae bacterium LSR1, a sulfur-oxidizing bacterium isolated from freshwater sediment.</title>
        <authorList>
            <person name="Li S."/>
        </authorList>
    </citation>
    <scope>NUCLEOTIDE SEQUENCE [LARGE SCALE GENOMIC DNA]</scope>
    <source>
        <strain evidence="1 2">LSR1</strain>
    </source>
</reference>
<keyword evidence="2" id="KW-1185">Reference proteome</keyword>
<organism evidence="1 2">
    <name type="scientific">Parasulfuritortus cantonensis</name>
    <dbReference type="NCBI Taxonomy" id="2528202"/>
    <lineage>
        <taxon>Bacteria</taxon>
        <taxon>Pseudomonadati</taxon>
        <taxon>Pseudomonadota</taxon>
        <taxon>Betaproteobacteria</taxon>
        <taxon>Nitrosomonadales</taxon>
        <taxon>Thiobacillaceae</taxon>
        <taxon>Parasulfuritortus</taxon>
    </lineage>
</organism>
<comment type="caution">
    <text evidence="1">The sequence shown here is derived from an EMBL/GenBank/DDBJ whole genome shotgun (WGS) entry which is preliminary data.</text>
</comment>
<sequence length="97" mass="10936">MDKQNPGQEPAAADTTSVLERRFPHIVKGLVQAWIEPEAADRFLATILVDDRNGRAGLPEEAFEELMFISDLNWKRRHFNDNGVQVSPLRFGFGNGL</sequence>
<proteinExistence type="predicted"/>
<gene>
    <name evidence="1" type="ORF">EZJ19_10780</name>
</gene>
<dbReference type="EMBL" id="SJZB01000042">
    <property type="protein sequence ID" value="TCJ12723.1"/>
    <property type="molecule type" value="Genomic_DNA"/>
</dbReference>
<evidence type="ECO:0000313" key="2">
    <source>
        <dbReference type="Proteomes" id="UP000295443"/>
    </source>
</evidence>
<dbReference type="Proteomes" id="UP000295443">
    <property type="component" value="Unassembled WGS sequence"/>
</dbReference>
<evidence type="ECO:0000313" key="1">
    <source>
        <dbReference type="EMBL" id="TCJ12723.1"/>
    </source>
</evidence>
<dbReference type="RefSeq" id="WP_131447449.1">
    <property type="nucleotide sequence ID" value="NZ_SJZB01000042.1"/>
</dbReference>
<protein>
    <submittedName>
        <fullName evidence="1">Uncharacterized protein</fullName>
    </submittedName>
</protein>
<dbReference type="AlphaFoldDB" id="A0A4R1B8S4"/>
<accession>A0A4R1B8S4</accession>
<dbReference type="OrthoDB" id="6882268at2"/>